<keyword evidence="3" id="KW-0805">Transcription regulation</keyword>
<keyword evidence="8" id="KW-0472">Membrane</keyword>
<reference evidence="9 10" key="1">
    <citation type="submission" date="2016-03" db="EMBL/GenBank/DDBJ databases">
        <title>Comparative genomics of Pseudogymnoascus destructans, the fungus causing white-nose syndrome of bats.</title>
        <authorList>
            <person name="Palmer J.M."/>
            <person name="Drees K.P."/>
            <person name="Foster J.T."/>
            <person name="Lindner D.L."/>
        </authorList>
    </citation>
    <scope>NUCLEOTIDE SEQUENCE [LARGE SCALE GENOMIC DNA]</scope>
    <source>
        <strain evidence="9 10">UAMH 10579</strain>
    </source>
</reference>
<feature type="transmembrane region" description="Helical" evidence="8">
    <location>
        <begin position="12"/>
        <end position="37"/>
    </location>
</feature>
<dbReference type="InterPro" id="IPR021858">
    <property type="entry name" value="Fun_TF"/>
</dbReference>
<dbReference type="EMBL" id="KV460247">
    <property type="protein sequence ID" value="OBT94047.1"/>
    <property type="molecule type" value="Genomic_DNA"/>
</dbReference>
<evidence type="ECO:0000313" key="10">
    <source>
        <dbReference type="Proteomes" id="UP000091956"/>
    </source>
</evidence>
<protein>
    <recommendedName>
        <fullName evidence="11">Transcription factor domain-containing protein</fullName>
    </recommendedName>
</protein>
<evidence type="ECO:0000256" key="3">
    <source>
        <dbReference type="ARBA" id="ARBA00023015"/>
    </source>
</evidence>
<reference evidence="10" key="2">
    <citation type="journal article" date="2018" name="Nat. Commun.">
        <title>Extreme sensitivity to ultraviolet light in the fungal pathogen causing white-nose syndrome of bats.</title>
        <authorList>
            <person name="Palmer J.M."/>
            <person name="Drees K.P."/>
            <person name="Foster J.T."/>
            <person name="Lindner D.L."/>
        </authorList>
    </citation>
    <scope>NUCLEOTIDE SEQUENCE [LARGE SCALE GENOMIC DNA]</scope>
    <source>
        <strain evidence="10">UAMH 10579</strain>
    </source>
</reference>
<keyword evidence="8" id="KW-0812">Transmembrane</keyword>
<evidence type="ECO:0000256" key="5">
    <source>
        <dbReference type="ARBA" id="ARBA00023163"/>
    </source>
</evidence>
<evidence type="ECO:0000256" key="8">
    <source>
        <dbReference type="SAM" id="Phobius"/>
    </source>
</evidence>
<evidence type="ECO:0008006" key="11">
    <source>
        <dbReference type="Google" id="ProtNLM"/>
    </source>
</evidence>
<dbReference type="InterPro" id="IPR052360">
    <property type="entry name" value="Transcr_Regulatory_Proteins"/>
</dbReference>
<dbReference type="GO" id="GO:0003677">
    <property type="term" value="F:DNA binding"/>
    <property type="evidence" value="ECO:0007669"/>
    <property type="project" value="UniProtKB-KW"/>
</dbReference>
<dbReference type="GeneID" id="28840462"/>
<dbReference type="Pfam" id="PF11951">
    <property type="entry name" value="Fungal_trans_2"/>
    <property type="match status" value="1"/>
</dbReference>
<keyword evidence="5" id="KW-0804">Transcription</keyword>
<dbReference type="PANTHER" id="PTHR36206">
    <property type="entry name" value="ASPERCRYPTIN BIOSYNTHESIS CLUSTER-SPECIFIC TRANSCRIPTION REGULATOR ATNN-RELATED"/>
    <property type="match status" value="1"/>
</dbReference>
<gene>
    <name evidence="9" type="ORF">VE01_07076</name>
</gene>
<dbReference type="AlphaFoldDB" id="A0A1B8GDZ8"/>
<evidence type="ECO:0000256" key="7">
    <source>
        <dbReference type="SAM" id="MobiDB-lite"/>
    </source>
</evidence>
<name>A0A1B8GDZ8_9PEZI</name>
<evidence type="ECO:0000313" key="9">
    <source>
        <dbReference type="EMBL" id="OBT94047.1"/>
    </source>
</evidence>
<dbReference type="RefSeq" id="XP_018127780.1">
    <property type="nucleotide sequence ID" value="XM_018276512.1"/>
</dbReference>
<organism evidence="9 10">
    <name type="scientific">Pseudogymnoascus verrucosus</name>
    <dbReference type="NCBI Taxonomy" id="342668"/>
    <lineage>
        <taxon>Eukaryota</taxon>
        <taxon>Fungi</taxon>
        <taxon>Dikarya</taxon>
        <taxon>Ascomycota</taxon>
        <taxon>Pezizomycotina</taxon>
        <taxon>Leotiomycetes</taxon>
        <taxon>Thelebolales</taxon>
        <taxon>Thelebolaceae</taxon>
        <taxon>Pseudogymnoascus</taxon>
    </lineage>
</organism>
<feature type="region of interest" description="Disordered" evidence="7">
    <location>
        <begin position="532"/>
        <end position="567"/>
    </location>
</feature>
<keyword evidence="4" id="KW-0238">DNA-binding</keyword>
<evidence type="ECO:0000256" key="1">
    <source>
        <dbReference type="ARBA" id="ARBA00022723"/>
    </source>
</evidence>
<evidence type="ECO:0000256" key="6">
    <source>
        <dbReference type="ARBA" id="ARBA00023242"/>
    </source>
</evidence>
<keyword evidence="2" id="KW-0862">Zinc</keyword>
<keyword evidence="10" id="KW-1185">Reference proteome</keyword>
<keyword evidence="1" id="KW-0479">Metal-binding</keyword>
<evidence type="ECO:0000256" key="4">
    <source>
        <dbReference type="ARBA" id="ARBA00023125"/>
    </source>
</evidence>
<keyword evidence="8" id="KW-1133">Transmembrane helix</keyword>
<keyword evidence="6" id="KW-0539">Nucleus</keyword>
<accession>A0A1B8GDZ8</accession>
<dbReference type="PANTHER" id="PTHR36206:SF12">
    <property type="entry name" value="ASPERCRYPTIN BIOSYNTHESIS CLUSTER-SPECIFIC TRANSCRIPTION REGULATOR ATNN-RELATED"/>
    <property type="match status" value="1"/>
</dbReference>
<dbReference type="Proteomes" id="UP000091956">
    <property type="component" value="Unassembled WGS sequence"/>
</dbReference>
<dbReference type="GO" id="GO:0046872">
    <property type="term" value="F:metal ion binding"/>
    <property type="evidence" value="ECO:0007669"/>
    <property type="project" value="UniProtKB-KW"/>
</dbReference>
<dbReference type="STRING" id="342668.A0A1B8GDZ8"/>
<sequence length="585" mass="64344">MPAMSGCFGGYAWYSLAINFGTACPAILHAIIALGAYHEISEAVKSTEAWSLDRSANPSDLSSLASVQYMKAIPLLRDSLSSNESSPAGIEIACVLFACIESLRGNRQSASVHVTGGLSVLKSRQKSQLMSSEEAIMKPVFARMSLMQSLYGRPRGIRFPELLDPYDEAPSLREGRFVNLKDAYTASTGMLNGNVRYVEMTKHGGFPDQATTDIAYAAHLSQVKGWSKAFEAYVSEPATSEEEVLGRVLLRSHHSLARSFLAACRTRQEKSFDLDISHFELIVRSLEPFILPLANSGQPFSTSFSLDMGLVPTLFYTAVKCRHPKVRRRAIALLRLAPRREGLWDAIEAAKVAELVVKFEETYLDESGSKRDSSTEPHLIPEWARIHDVDILDIDSLDPSRQLVILRWKPDGIDGKVQDMRSYIRFLARASIVVGHGLSSKFAQAALSDAVQHARACQSGIRQFREPDRESYEGTQHPGKLVYKHKFEMAALLRGIAVVASQYTCDARTHSVYNSSGTTCWAEGLMKRASSSSVDSELHRQKTAARRSTSSASGGTPGNAARWRSQEKTAAVWASWSAVPGTQTS</sequence>
<evidence type="ECO:0000256" key="2">
    <source>
        <dbReference type="ARBA" id="ARBA00022833"/>
    </source>
</evidence>
<proteinExistence type="predicted"/>